<dbReference type="AlphaFoldDB" id="A0A8D9BDE4"/>
<proteinExistence type="predicted"/>
<evidence type="ECO:0000313" key="2">
    <source>
        <dbReference type="EMBL" id="CAG6783083.1"/>
    </source>
</evidence>
<accession>A0A8D9BDE4</accession>
<name>A0A8D9BDE4_9HEMI</name>
<feature type="compositionally biased region" description="Polar residues" evidence="1">
    <location>
        <begin position="72"/>
        <end position="83"/>
    </location>
</feature>
<feature type="region of interest" description="Disordered" evidence="1">
    <location>
        <begin position="48"/>
        <end position="83"/>
    </location>
</feature>
<protein>
    <submittedName>
        <fullName evidence="2">Uncharacterized protein</fullName>
    </submittedName>
</protein>
<organism evidence="2">
    <name type="scientific">Cacopsylla melanoneura</name>
    <dbReference type="NCBI Taxonomy" id="428564"/>
    <lineage>
        <taxon>Eukaryota</taxon>
        <taxon>Metazoa</taxon>
        <taxon>Ecdysozoa</taxon>
        <taxon>Arthropoda</taxon>
        <taxon>Hexapoda</taxon>
        <taxon>Insecta</taxon>
        <taxon>Pterygota</taxon>
        <taxon>Neoptera</taxon>
        <taxon>Paraneoptera</taxon>
        <taxon>Hemiptera</taxon>
        <taxon>Sternorrhyncha</taxon>
        <taxon>Psylloidea</taxon>
        <taxon>Psyllidae</taxon>
        <taxon>Psyllinae</taxon>
        <taxon>Cacopsylla</taxon>
    </lineage>
</organism>
<dbReference type="EMBL" id="HBUF01630352">
    <property type="protein sequence ID" value="CAG6783083.1"/>
    <property type="molecule type" value="Transcribed_RNA"/>
</dbReference>
<sequence length="112" mass="12697">MKNVHKEISRMDSSVLYLNTPRRKPFIKTKGTWEWAYKLHGDSSSGRVIVKTGRGRGKTAIKSLEPNHSDSTRGYPNFNPSGLSATPTFSLRLKEKLDTETLGNSMRRISRM</sequence>
<reference evidence="2" key="1">
    <citation type="submission" date="2021-05" db="EMBL/GenBank/DDBJ databases">
        <authorList>
            <person name="Alioto T."/>
            <person name="Alioto T."/>
            <person name="Gomez Garrido J."/>
        </authorList>
    </citation>
    <scope>NUCLEOTIDE SEQUENCE</scope>
</reference>
<evidence type="ECO:0000256" key="1">
    <source>
        <dbReference type="SAM" id="MobiDB-lite"/>
    </source>
</evidence>